<keyword evidence="2" id="KW-0808">Transferase</keyword>
<protein>
    <submittedName>
        <fullName evidence="2">Polysaccharide pyruvyl transferase family protein</fullName>
    </submittedName>
</protein>
<dbReference type="Proteomes" id="UP000474565">
    <property type="component" value="Unassembled WGS sequence"/>
</dbReference>
<dbReference type="AlphaFoldDB" id="A0A6L8MR12"/>
<dbReference type="InterPro" id="IPR007345">
    <property type="entry name" value="Polysacch_pyruvyl_Trfase"/>
</dbReference>
<evidence type="ECO:0000313" key="3">
    <source>
        <dbReference type="Proteomes" id="UP000474565"/>
    </source>
</evidence>
<dbReference type="PANTHER" id="PTHR36836:SF1">
    <property type="entry name" value="COLANIC ACID BIOSYNTHESIS PROTEIN WCAK"/>
    <property type="match status" value="1"/>
</dbReference>
<dbReference type="RefSeq" id="WP_161020624.1">
    <property type="nucleotide sequence ID" value="NZ_WWCP01000026.1"/>
</dbReference>
<accession>A0A6L8MR12</accession>
<evidence type="ECO:0000259" key="1">
    <source>
        <dbReference type="Pfam" id="PF04230"/>
    </source>
</evidence>
<proteinExistence type="predicted"/>
<organism evidence="2 3">
    <name type="scientific">Duganella lactea</name>
    <dbReference type="NCBI Taxonomy" id="2692173"/>
    <lineage>
        <taxon>Bacteria</taxon>
        <taxon>Pseudomonadati</taxon>
        <taxon>Pseudomonadota</taxon>
        <taxon>Betaproteobacteria</taxon>
        <taxon>Burkholderiales</taxon>
        <taxon>Oxalobacteraceae</taxon>
        <taxon>Telluria group</taxon>
        <taxon>Duganella</taxon>
    </lineage>
</organism>
<sequence>MHAVIDQIHPPSTHTASSPEKLITVGLLWHSLSSGNLGVGALTESNIAIVRGVAESLGRRVRFIVLGSGSDSLPSLAAELAQAGHALENQRVRLFRASFREQVRRCDVVIDIGEGDSFADIYGFKRFFFYWLSKNIVCSLGKPLILAPQTIGPFDGAAARALAKQVMARCSKVFARDQLSSDYLAQLGMRGNTGEAIDVAFRLPFRARRFADNGKVRVGINVSGLLFNGGYTGGNQFGLSIDYPATIRRLIRHFQALPEVEVHLVGHVITPDMRSEDDYARGLSLAEEFPGVIVAPVFSRPSEAKSYIAGLDFFTGARMHACIAAFSAAVPVVPMAYSRKFNGLFGTLGYDTIADCKADSDDVVCQKIVAGYTARARLKEKVRASLQRVEERLGRYEASLAQVLGAVVGK</sequence>
<dbReference type="PANTHER" id="PTHR36836">
    <property type="entry name" value="COLANIC ACID BIOSYNTHESIS PROTEIN WCAK"/>
    <property type="match status" value="1"/>
</dbReference>
<gene>
    <name evidence="2" type="ORF">GTP44_18780</name>
</gene>
<evidence type="ECO:0000313" key="2">
    <source>
        <dbReference type="EMBL" id="MYM83988.1"/>
    </source>
</evidence>
<dbReference type="GO" id="GO:0016740">
    <property type="term" value="F:transferase activity"/>
    <property type="evidence" value="ECO:0007669"/>
    <property type="project" value="UniProtKB-KW"/>
</dbReference>
<comment type="caution">
    <text evidence="2">The sequence shown here is derived from an EMBL/GenBank/DDBJ whole genome shotgun (WGS) entry which is preliminary data.</text>
</comment>
<feature type="domain" description="Polysaccharide pyruvyl transferase" evidence="1">
    <location>
        <begin position="98"/>
        <end position="338"/>
    </location>
</feature>
<name>A0A6L8MR12_9BURK</name>
<reference evidence="2 3" key="1">
    <citation type="submission" date="2019-12" db="EMBL/GenBank/DDBJ databases">
        <title>Novel species isolated from a subtropical stream in China.</title>
        <authorList>
            <person name="Lu H."/>
        </authorList>
    </citation>
    <scope>NUCLEOTIDE SEQUENCE [LARGE SCALE GENOMIC DNA]</scope>
    <source>
        <strain evidence="2 3">FT50W</strain>
    </source>
</reference>
<dbReference type="EMBL" id="WWCP01000026">
    <property type="protein sequence ID" value="MYM83988.1"/>
    <property type="molecule type" value="Genomic_DNA"/>
</dbReference>
<dbReference type="Pfam" id="PF04230">
    <property type="entry name" value="PS_pyruv_trans"/>
    <property type="match status" value="1"/>
</dbReference>